<dbReference type="AlphaFoldDB" id="A0A7C8NQK3"/>
<comment type="caution">
    <text evidence="1">The sequence shown here is derived from an EMBL/GenBank/DDBJ whole genome shotgun (WGS) entry which is preliminary data.</text>
</comment>
<accession>A0A7C8NQK3</accession>
<evidence type="ECO:0000313" key="1">
    <source>
        <dbReference type="EMBL" id="KAF3126401.1"/>
    </source>
</evidence>
<organism evidence="1 2">
    <name type="scientific">Orbilia oligospora</name>
    <name type="common">Nematode-trapping fungus</name>
    <name type="synonym">Arthrobotrys oligospora</name>
    <dbReference type="NCBI Taxonomy" id="2813651"/>
    <lineage>
        <taxon>Eukaryota</taxon>
        <taxon>Fungi</taxon>
        <taxon>Dikarya</taxon>
        <taxon>Ascomycota</taxon>
        <taxon>Pezizomycotina</taxon>
        <taxon>Orbiliomycetes</taxon>
        <taxon>Orbiliales</taxon>
        <taxon>Orbiliaceae</taxon>
        <taxon>Orbilia</taxon>
    </lineage>
</organism>
<dbReference type="Proteomes" id="UP000480548">
    <property type="component" value="Unassembled WGS sequence"/>
</dbReference>
<dbReference type="EMBL" id="WIQZ01000084">
    <property type="protein sequence ID" value="KAF3126401.1"/>
    <property type="molecule type" value="Genomic_DNA"/>
</dbReference>
<name>A0A7C8NQK3_ORBOL</name>
<gene>
    <name evidence="1" type="ORF">TWF703_010484</name>
</gene>
<protein>
    <submittedName>
        <fullName evidence="1">Uncharacterized protein</fullName>
    </submittedName>
</protein>
<reference evidence="1 2" key="1">
    <citation type="submission" date="2019-06" db="EMBL/GenBank/DDBJ databases">
        <authorList>
            <person name="Palmer J.M."/>
        </authorList>
    </citation>
    <scope>NUCLEOTIDE SEQUENCE [LARGE SCALE GENOMIC DNA]</scope>
    <source>
        <strain evidence="1 2">TWF703</strain>
    </source>
</reference>
<sequence>MLRNPKEREDQKELLCLLPTAYFAFPPDTSIPDVLKLQMITTVTKYALYSINPQYL</sequence>
<proteinExistence type="predicted"/>
<evidence type="ECO:0000313" key="2">
    <source>
        <dbReference type="Proteomes" id="UP000480548"/>
    </source>
</evidence>